<keyword evidence="3" id="KW-1185">Reference proteome</keyword>
<keyword evidence="1" id="KW-0472">Membrane</keyword>
<evidence type="ECO:0000313" key="2">
    <source>
        <dbReference type="EMBL" id="RPD39479.1"/>
    </source>
</evidence>
<keyword evidence="1" id="KW-0812">Transmembrane</keyword>
<dbReference type="EMBL" id="RMBX01000011">
    <property type="protein sequence ID" value="RPD39479.1"/>
    <property type="molecule type" value="Genomic_DNA"/>
</dbReference>
<name>A0A3N4MIJ5_9BACT</name>
<evidence type="ECO:0000313" key="3">
    <source>
        <dbReference type="Proteomes" id="UP000279089"/>
    </source>
</evidence>
<organism evidence="2 3">
    <name type="scientific">Chitinophaga barathri</name>
    <dbReference type="NCBI Taxonomy" id="1647451"/>
    <lineage>
        <taxon>Bacteria</taxon>
        <taxon>Pseudomonadati</taxon>
        <taxon>Bacteroidota</taxon>
        <taxon>Chitinophagia</taxon>
        <taxon>Chitinophagales</taxon>
        <taxon>Chitinophagaceae</taxon>
        <taxon>Chitinophaga</taxon>
    </lineage>
</organism>
<accession>A0A3N4MIJ5</accession>
<feature type="transmembrane region" description="Helical" evidence="1">
    <location>
        <begin position="21"/>
        <end position="39"/>
    </location>
</feature>
<dbReference type="RefSeq" id="WP_120518123.1">
    <property type="nucleotide sequence ID" value="NZ_QXZY01000011.1"/>
</dbReference>
<gene>
    <name evidence="2" type="ORF">EG028_20390</name>
</gene>
<proteinExistence type="predicted"/>
<comment type="caution">
    <text evidence="2">The sequence shown here is derived from an EMBL/GenBank/DDBJ whole genome shotgun (WGS) entry which is preliminary data.</text>
</comment>
<feature type="transmembrane region" description="Helical" evidence="1">
    <location>
        <begin position="45"/>
        <end position="63"/>
    </location>
</feature>
<protein>
    <recommendedName>
        <fullName evidence="4">Redox-active disulfide protein 2</fullName>
    </recommendedName>
</protein>
<dbReference type="AlphaFoldDB" id="A0A3N4MIJ5"/>
<evidence type="ECO:0000256" key="1">
    <source>
        <dbReference type="SAM" id="Phobius"/>
    </source>
</evidence>
<reference evidence="3" key="1">
    <citation type="submission" date="2018-11" db="EMBL/GenBank/DDBJ databases">
        <title>Chitinophaga lutea sp.nov., isolate from arsenic contaminated soil.</title>
        <authorList>
            <person name="Zong Y."/>
        </authorList>
    </citation>
    <scope>NUCLEOTIDE SEQUENCE [LARGE SCALE GENOMIC DNA]</scope>
    <source>
        <strain evidence="3">YLT18</strain>
    </source>
</reference>
<dbReference type="Proteomes" id="UP000279089">
    <property type="component" value="Unassembled WGS sequence"/>
</dbReference>
<sequence length="76" mass="8345">MDLSKESTEKLGKDQAKFQNVLIAFVVVGLILAGVLIMLKAKFIHFVPLLVLPATFLPLVAKLKAIKTELKSRAKV</sequence>
<keyword evidence="1" id="KW-1133">Transmembrane helix</keyword>
<evidence type="ECO:0008006" key="4">
    <source>
        <dbReference type="Google" id="ProtNLM"/>
    </source>
</evidence>